<proteinExistence type="predicted"/>
<dbReference type="Pfam" id="PF07872">
    <property type="entry name" value="DUF1659"/>
    <property type="match status" value="1"/>
</dbReference>
<name>A0A2T4U3A3_9BACI</name>
<sequence>MNFLTQSRLVLTFNAGYDDDGKTMFQTRSFRNIKSQSEDSDLYKAGEAIASLQSHILYSVERNNVYELTN</sequence>
<accession>A0A2T4U3A3</accession>
<evidence type="ECO:0000313" key="2">
    <source>
        <dbReference type="EMBL" id="PTL37880.1"/>
    </source>
</evidence>
<organism evidence="2 3">
    <name type="scientific">Alkalicoccus saliphilus</name>
    <dbReference type="NCBI Taxonomy" id="200989"/>
    <lineage>
        <taxon>Bacteria</taxon>
        <taxon>Bacillati</taxon>
        <taxon>Bacillota</taxon>
        <taxon>Bacilli</taxon>
        <taxon>Bacillales</taxon>
        <taxon>Bacillaceae</taxon>
        <taxon>Alkalicoccus</taxon>
    </lineage>
</organism>
<dbReference type="AlphaFoldDB" id="A0A2T4U3A3"/>
<dbReference type="InterPro" id="IPR012454">
    <property type="entry name" value="DUF1659"/>
</dbReference>
<comment type="caution">
    <text evidence="2">The sequence shown here is derived from an EMBL/GenBank/DDBJ whole genome shotgun (WGS) entry which is preliminary data.</text>
</comment>
<dbReference type="OrthoDB" id="48766at2"/>
<dbReference type="RefSeq" id="WP_107585883.1">
    <property type="nucleotide sequence ID" value="NZ_PZJJ01000030.1"/>
</dbReference>
<reference evidence="2 3" key="1">
    <citation type="submission" date="2018-03" db="EMBL/GenBank/DDBJ databases">
        <title>Alkalicoccus saliphilus sp. nov., isolated from a mineral pool.</title>
        <authorList>
            <person name="Zhao B."/>
        </authorList>
    </citation>
    <scope>NUCLEOTIDE SEQUENCE [LARGE SCALE GENOMIC DNA]</scope>
    <source>
        <strain evidence="2 3">6AG</strain>
    </source>
</reference>
<evidence type="ECO:0000313" key="3">
    <source>
        <dbReference type="Proteomes" id="UP000240509"/>
    </source>
</evidence>
<dbReference type="EMBL" id="PZJJ01000030">
    <property type="protein sequence ID" value="PTL37880.1"/>
    <property type="molecule type" value="Genomic_DNA"/>
</dbReference>
<gene>
    <name evidence="2" type="ORF">C6Y45_14150</name>
</gene>
<keyword evidence="3" id="KW-1185">Reference proteome</keyword>
<protein>
    <recommendedName>
        <fullName evidence="1">DUF1659 domain-containing protein</fullName>
    </recommendedName>
</protein>
<feature type="domain" description="DUF1659" evidence="1">
    <location>
        <begin position="4"/>
        <end position="70"/>
    </location>
</feature>
<evidence type="ECO:0000259" key="1">
    <source>
        <dbReference type="Pfam" id="PF07872"/>
    </source>
</evidence>
<dbReference type="Proteomes" id="UP000240509">
    <property type="component" value="Unassembled WGS sequence"/>
</dbReference>